<reference evidence="2" key="1">
    <citation type="submission" date="2020-11" db="EMBL/GenBank/DDBJ databases">
        <authorList>
            <person name="Tran Van P."/>
        </authorList>
    </citation>
    <scope>NUCLEOTIDE SEQUENCE</scope>
</reference>
<protein>
    <submittedName>
        <fullName evidence="2">Uncharacterized protein</fullName>
    </submittedName>
</protein>
<keyword evidence="1" id="KW-0812">Transmembrane</keyword>
<evidence type="ECO:0000256" key="1">
    <source>
        <dbReference type="SAM" id="Phobius"/>
    </source>
</evidence>
<gene>
    <name evidence="2" type="ORF">TTEB3V08_LOCUS10838</name>
</gene>
<accession>A0A7R9P0N0</accession>
<organism evidence="2">
    <name type="scientific">Timema tahoe</name>
    <dbReference type="NCBI Taxonomy" id="61484"/>
    <lineage>
        <taxon>Eukaryota</taxon>
        <taxon>Metazoa</taxon>
        <taxon>Ecdysozoa</taxon>
        <taxon>Arthropoda</taxon>
        <taxon>Hexapoda</taxon>
        <taxon>Insecta</taxon>
        <taxon>Pterygota</taxon>
        <taxon>Neoptera</taxon>
        <taxon>Polyneoptera</taxon>
        <taxon>Phasmatodea</taxon>
        <taxon>Timematodea</taxon>
        <taxon>Timematoidea</taxon>
        <taxon>Timematidae</taxon>
        <taxon>Timema</taxon>
    </lineage>
</organism>
<dbReference type="AlphaFoldDB" id="A0A7R9P0N0"/>
<dbReference type="EMBL" id="OE006909">
    <property type="protein sequence ID" value="CAD7462950.1"/>
    <property type="molecule type" value="Genomic_DNA"/>
</dbReference>
<evidence type="ECO:0000313" key="2">
    <source>
        <dbReference type="EMBL" id="CAD7462950.1"/>
    </source>
</evidence>
<proteinExistence type="predicted"/>
<keyword evidence="1" id="KW-1133">Transmembrane helix</keyword>
<name>A0A7R9P0N0_9NEOP</name>
<feature type="transmembrane region" description="Helical" evidence="1">
    <location>
        <begin position="122"/>
        <end position="142"/>
    </location>
</feature>
<sequence>MMRCLATRVLRGVKKGVPPPPPLFPHSHPHPRQSITPAIVYTNVLPCFGGSSGRKVSRGVELVSRTSEHRPSRSESLVIDTHRAPRANVPLLSSPTVPGRSHPLLSVLVSGGGGGGPRQLEAVAGTGAAVLLFLVVVAVLVWRHRRGLRGTDRVGDTDIRGRKLVDELTGSGFQPIVTVVTNPADQPDKGLGFGSFLSSKGFARGCLPASSPSSGISNPLLCPPTPSQDDVYSSSTFLQGAERAARNEVQV</sequence>
<keyword evidence="1" id="KW-0472">Membrane</keyword>